<feature type="domain" description="Hemerythrin-like" evidence="1">
    <location>
        <begin position="12"/>
        <end position="127"/>
    </location>
</feature>
<gene>
    <name evidence="2" type="ORF">KC19_5G060200</name>
</gene>
<reference evidence="2" key="1">
    <citation type="submission" date="2020-06" db="EMBL/GenBank/DDBJ databases">
        <title>WGS assembly of Ceratodon purpureus strain R40.</title>
        <authorList>
            <person name="Carey S.B."/>
            <person name="Jenkins J."/>
            <person name="Shu S."/>
            <person name="Lovell J.T."/>
            <person name="Sreedasyam A."/>
            <person name="Maumus F."/>
            <person name="Tiley G.P."/>
            <person name="Fernandez-Pozo N."/>
            <person name="Barry K."/>
            <person name="Chen C."/>
            <person name="Wang M."/>
            <person name="Lipzen A."/>
            <person name="Daum C."/>
            <person name="Saski C.A."/>
            <person name="Payton A.C."/>
            <person name="Mcbreen J.C."/>
            <person name="Conrad R.E."/>
            <person name="Kollar L.M."/>
            <person name="Olsson S."/>
            <person name="Huttunen S."/>
            <person name="Landis J.B."/>
            <person name="Wickett N.J."/>
            <person name="Johnson M.G."/>
            <person name="Rensing S.A."/>
            <person name="Grimwood J."/>
            <person name="Schmutz J."/>
            <person name="Mcdaniel S.F."/>
        </authorList>
    </citation>
    <scope>NUCLEOTIDE SEQUENCE</scope>
    <source>
        <strain evidence="2">R40</strain>
    </source>
</reference>
<comment type="caution">
    <text evidence="2">The sequence shown here is derived from an EMBL/GenBank/DDBJ whole genome shotgun (WGS) entry which is preliminary data.</text>
</comment>
<evidence type="ECO:0000313" key="2">
    <source>
        <dbReference type="EMBL" id="KAG0576165.1"/>
    </source>
</evidence>
<sequence>MSAVTEPTTHSDIIERIKHDHEELEEYYSNYKKAHQRGDEDEAQKWFNQFVWEISRHAVSEELVLYPTLESLGQKGKDLANQSRTDHQVTKDFLEELQRTTDPDAFEQRMDKMMTDLREHIKKEESEDLVYLQEHSTQKSRENAGKMFGLGKLLAPTRPHASVPNNSAAVEAALGLLLTPIDKLRDAFTAYPNKS</sequence>
<name>A0A8T0HZU6_CERPU</name>
<organism evidence="2 3">
    <name type="scientific">Ceratodon purpureus</name>
    <name type="common">Fire moss</name>
    <name type="synonym">Dicranum purpureum</name>
    <dbReference type="NCBI Taxonomy" id="3225"/>
    <lineage>
        <taxon>Eukaryota</taxon>
        <taxon>Viridiplantae</taxon>
        <taxon>Streptophyta</taxon>
        <taxon>Embryophyta</taxon>
        <taxon>Bryophyta</taxon>
        <taxon>Bryophytina</taxon>
        <taxon>Bryopsida</taxon>
        <taxon>Dicranidae</taxon>
        <taxon>Pseudoditrichales</taxon>
        <taxon>Ditrichaceae</taxon>
        <taxon>Ceratodon</taxon>
    </lineage>
</organism>
<dbReference type="PANTHER" id="PTHR35585">
    <property type="entry name" value="HHE DOMAIN PROTEIN (AFU_ORTHOLOGUE AFUA_4G00730)"/>
    <property type="match status" value="1"/>
</dbReference>
<evidence type="ECO:0000313" key="3">
    <source>
        <dbReference type="Proteomes" id="UP000822688"/>
    </source>
</evidence>
<protein>
    <recommendedName>
        <fullName evidence="1">Hemerythrin-like domain-containing protein</fullName>
    </recommendedName>
</protein>
<dbReference type="PANTHER" id="PTHR35585:SF1">
    <property type="entry name" value="HHE DOMAIN PROTEIN (AFU_ORTHOLOGUE AFUA_4G00730)"/>
    <property type="match status" value="1"/>
</dbReference>
<dbReference type="Pfam" id="PF01814">
    <property type="entry name" value="Hemerythrin"/>
    <property type="match status" value="1"/>
</dbReference>
<dbReference type="InterPro" id="IPR012312">
    <property type="entry name" value="Hemerythrin-like"/>
</dbReference>
<proteinExistence type="predicted"/>
<dbReference type="AlphaFoldDB" id="A0A8T0HZU6"/>
<dbReference type="Proteomes" id="UP000822688">
    <property type="component" value="Chromosome 5"/>
</dbReference>
<accession>A0A8T0HZU6</accession>
<dbReference type="EMBL" id="CM026425">
    <property type="protein sequence ID" value="KAG0576165.1"/>
    <property type="molecule type" value="Genomic_DNA"/>
</dbReference>
<keyword evidence="3" id="KW-1185">Reference proteome</keyword>
<dbReference type="Gene3D" id="1.20.120.520">
    <property type="entry name" value="nmb1532 protein domain like"/>
    <property type="match status" value="1"/>
</dbReference>
<evidence type="ECO:0000259" key="1">
    <source>
        <dbReference type="Pfam" id="PF01814"/>
    </source>
</evidence>